<keyword evidence="4" id="KW-1003">Cell membrane</keyword>
<evidence type="ECO:0000313" key="10">
    <source>
        <dbReference type="EMBL" id="PXW50909.1"/>
    </source>
</evidence>
<evidence type="ECO:0000256" key="6">
    <source>
        <dbReference type="ARBA" id="ARBA00022989"/>
    </source>
</evidence>
<dbReference type="SUPFAM" id="SSF161098">
    <property type="entry name" value="MetI-like"/>
    <property type="match status" value="1"/>
</dbReference>
<dbReference type="GO" id="GO:0005886">
    <property type="term" value="C:plasma membrane"/>
    <property type="evidence" value="ECO:0007669"/>
    <property type="project" value="UniProtKB-SubCell"/>
</dbReference>
<feature type="transmembrane region" description="Helical" evidence="8">
    <location>
        <begin position="245"/>
        <end position="268"/>
    </location>
</feature>
<dbReference type="PROSITE" id="PS50928">
    <property type="entry name" value="ABC_TM1"/>
    <property type="match status" value="1"/>
</dbReference>
<comment type="caution">
    <text evidence="10">The sequence shown here is derived from an EMBL/GenBank/DDBJ whole genome shotgun (WGS) entry which is preliminary data.</text>
</comment>
<feature type="domain" description="ABC transmembrane type-1" evidence="9">
    <location>
        <begin position="64"/>
        <end position="268"/>
    </location>
</feature>
<evidence type="ECO:0000256" key="3">
    <source>
        <dbReference type="ARBA" id="ARBA00022448"/>
    </source>
</evidence>
<name>A0A2V3U236_9HYPH</name>
<dbReference type="InterPro" id="IPR000515">
    <property type="entry name" value="MetI-like"/>
</dbReference>
<keyword evidence="3 8" id="KW-0813">Transport</keyword>
<dbReference type="GO" id="GO:0055085">
    <property type="term" value="P:transmembrane transport"/>
    <property type="evidence" value="ECO:0007669"/>
    <property type="project" value="InterPro"/>
</dbReference>
<evidence type="ECO:0000256" key="5">
    <source>
        <dbReference type="ARBA" id="ARBA00022692"/>
    </source>
</evidence>
<dbReference type="EMBL" id="QJJK01000022">
    <property type="protein sequence ID" value="PXW50909.1"/>
    <property type="molecule type" value="Genomic_DNA"/>
</dbReference>
<keyword evidence="6 8" id="KW-1133">Transmembrane helix</keyword>
<dbReference type="Proteomes" id="UP000248021">
    <property type="component" value="Unassembled WGS sequence"/>
</dbReference>
<accession>A0A2V3U236</accession>
<keyword evidence="11" id="KW-1185">Reference proteome</keyword>
<keyword evidence="7 8" id="KW-0472">Membrane</keyword>
<gene>
    <name evidence="10" type="ORF">C7450_12220</name>
</gene>
<evidence type="ECO:0000256" key="2">
    <source>
        <dbReference type="ARBA" id="ARBA00007069"/>
    </source>
</evidence>
<sequence>MTRRGPFLLTVPMLALYLVVLCLPLAMTVVLSFQTYSHSAGMGEGFTVSNYLRVVTDEYYIEIFVRTLRISVITTVVCLLIGVPEAYIVSRMRSPWKSIFLIVLLAPLLISVVVRTFGWSVVLGPSGPFNQLLRAFDIPTLRLLYREPAVVIALVHVLLPFMIIPVWASLQKLDPMVESAGLSLGASKSTVLRRIVFPQIIPGILSGSLIVFGLAASSFAIPGLLGGRRVKTVATVVYDEYLTQLNWPLGAAIAFVLLATNLAIMLAYNAMLEREQRRSIG</sequence>
<proteinExistence type="inferred from homology"/>
<evidence type="ECO:0000259" key="9">
    <source>
        <dbReference type="PROSITE" id="PS50928"/>
    </source>
</evidence>
<feature type="transmembrane region" description="Helical" evidence="8">
    <location>
        <begin position="149"/>
        <end position="170"/>
    </location>
</feature>
<dbReference type="PANTHER" id="PTHR42929:SF5">
    <property type="entry name" value="ABC TRANSPORTER PERMEASE PROTEIN"/>
    <property type="match status" value="1"/>
</dbReference>
<protein>
    <submittedName>
        <fullName evidence="10">Putative spermidine/putrescine transport system permease protein</fullName>
    </submittedName>
</protein>
<feature type="transmembrane region" description="Helical" evidence="8">
    <location>
        <begin position="7"/>
        <end position="33"/>
    </location>
</feature>
<feature type="transmembrane region" description="Helical" evidence="8">
    <location>
        <begin position="203"/>
        <end position="225"/>
    </location>
</feature>
<evidence type="ECO:0000256" key="4">
    <source>
        <dbReference type="ARBA" id="ARBA00022475"/>
    </source>
</evidence>
<dbReference type="Gene3D" id="1.10.3720.10">
    <property type="entry name" value="MetI-like"/>
    <property type="match status" value="1"/>
</dbReference>
<dbReference type="InterPro" id="IPR035906">
    <property type="entry name" value="MetI-like_sf"/>
</dbReference>
<evidence type="ECO:0000313" key="11">
    <source>
        <dbReference type="Proteomes" id="UP000248021"/>
    </source>
</evidence>
<dbReference type="Pfam" id="PF00528">
    <property type="entry name" value="BPD_transp_1"/>
    <property type="match status" value="1"/>
</dbReference>
<reference evidence="10 11" key="1">
    <citation type="submission" date="2018-05" db="EMBL/GenBank/DDBJ databases">
        <title>Genomic Encyclopedia of Type Strains, Phase IV (KMG-IV): sequencing the most valuable type-strain genomes for metagenomic binning, comparative biology and taxonomic classification.</title>
        <authorList>
            <person name="Goeker M."/>
        </authorList>
    </citation>
    <scope>NUCLEOTIDE SEQUENCE [LARGE SCALE GENOMIC DNA]</scope>
    <source>
        <strain evidence="10 11">DSM 6462</strain>
    </source>
</reference>
<comment type="similarity">
    <text evidence="2">Belongs to the binding-protein-dependent transport system permease family. CysTW subfamily.</text>
</comment>
<dbReference type="OrthoDB" id="9807047at2"/>
<organism evidence="10 11">
    <name type="scientific">Chelatococcus asaccharovorans</name>
    <dbReference type="NCBI Taxonomy" id="28210"/>
    <lineage>
        <taxon>Bacteria</taxon>
        <taxon>Pseudomonadati</taxon>
        <taxon>Pseudomonadota</taxon>
        <taxon>Alphaproteobacteria</taxon>
        <taxon>Hyphomicrobiales</taxon>
        <taxon>Chelatococcaceae</taxon>
        <taxon>Chelatococcus</taxon>
    </lineage>
</organism>
<evidence type="ECO:0000256" key="8">
    <source>
        <dbReference type="RuleBase" id="RU363032"/>
    </source>
</evidence>
<dbReference type="CDD" id="cd06261">
    <property type="entry name" value="TM_PBP2"/>
    <property type="match status" value="1"/>
</dbReference>
<evidence type="ECO:0000256" key="1">
    <source>
        <dbReference type="ARBA" id="ARBA00004651"/>
    </source>
</evidence>
<comment type="subcellular location">
    <subcellularLocation>
        <location evidence="1 8">Cell membrane</location>
        <topology evidence="1 8">Multi-pass membrane protein</topology>
    </subcellularLocation>
</comment>
<evidence type="ECO:0000256" key="7">
    <source>
        <dbReference type="ARBA" id="ARBA00023136"/>
    </source>
</evidence>
<feature type="transmembrane region" description="Helical" evidence="8">
    <location>
        <begin position="99"/>
        <end position="122"/>
    </location>
</feature>
<feature type="transmembrane region" description="Helical" evidence="8">
    <location>
        <begin position="68"/>
        <end position="87"/>
    </location>
</feature>
<keyword evidence="5 8" id="KW-0812">Transmembrane</keyword>
<dbReference type="AlphaFoldDB" id="A0A2V3U236"/>
<dbReference type="PANTHER" id="PTHR42929">
    <property type="entry name" value="INNER MEMBRANE ABC TRANSPORTER PERMEASE PROTEIN YDCU-RELATED-RELATED"/>
    <property type="match status" value="1"/>
</dbReference>